<sequence>MFGGVGRRNGRKYPYPLLYPPGPASYLSAKSANQTNQAIQSLRAPPNLPLPARTPPPNLLPLRRAHPSRRHLSAASPPLAPCSGGRVPLPLARGRLAAARRRRSAARAPRGPSPPVLESRGGRSSPAPAAARSPVAAPSTCRRPPSPAAVRDAATSAHRHCAVLGITVPRRPRRRFVRGVGVVASSSAPSSRHQRRRNFAKEESLCPSPDLMANSNLPRLIIKVGVRSDLPAADLSPPPIRFVALSLVLDDHFLPAVRLDLCKSLTDCGSQIVADRTQEVHSILCLRGMHRSGRCFSSSLACMWLAADPYSTYRL</sequence>
<protein>
    <submittedName>
        <fullName evidence="2">Uncharacterized protein</fullName>
    </submittedName>
</protein>
<proteinExistence type="predicted"/>
<comment type="caution">
    <text evidence="2">The sequence shown here is derived from an EMBL/GenBank/DDBJ whole genome shotgun (WGS) entry which is preliminary data.</text>
</comment>
<evidence type="ECO:0000256" key="1">
    <source>
        <dbReference type="SAM" id="MobiDB-lite"/>
    </source>
</evidence>
<feature type="compositionally biased region" description="Pro residues" evidence="1">
    <location>
        <begin position="46"/>
        <end position="59"/>
    </location>
</feature>
<feature type="compositionally biased region" description="Basic residues" evidence="1">
    <location>
        <begin position="63"/>
        <end position="72"/>
    </location>
</feature>
<feature type="region of interest" description="Disordered" evidence="1">
    <location>
        <begin position="43"/>
        <end position="154"/>
    </location>
</feature>
<feature type="compositionally biased region" description="Low complexity" evidence="1">
    <location>
        <begin position="122"/>
        <end position="139"/>
    </location>
</feature>
<reference evidence="2" key="1">
    <citation type="submission" date="2020-05" db="EMBL/GenBank/DDBJ databases">
        <title>WGS assembly of Panicum virgatum.</title>
        <authorList>
            <person name="Lovell J.T."/>
            <person name="Jenkins J."/>
            <person name="Shu S."/>
            <person name="Juenger T.E."/>
            <person name="Schmutz J."/>
        </authorList>
    </citation>
    <scope>NUCLEOTIDE SEQUENCE</scope>
    <source>
        <strain evidence="2">AP13</strain>
    </source>
</reference>
<dbReference type="AlphaFoldDB" id="A0A8T0WN47"/>
<dbReference type="Proteomes" id="UP000823388">
    <property type="component" value="Chromosome 1N"/>
</dbReference>
<accession>A0A8T0WN47</accession>
<evidence type="ECO:0000313" key="3">
    <source>
        <dbReference type="Proteomes" id="UP000823388"/>
    </source>
</evidence>
<feature type="compositionally biased region" description="Low complexity" evidence="1">
    <location>
        <begin position="84"/>
        <end position="97"/>
    </location>
</feature>
<organism evidence="2 3">
    <name type="scientific">Panicum virgatum</name>
    <name type="common">Blackwell switchgrass</name>
    <dbReference type="NCBI Taxonomy" id="38727"/>
    <lineage>
        <taxon>Eukaryota</taxon>
        <taxon>Viridiplantae</taxon>
        <taxon>Streptophyta</taxon>
        <taxon>Embryophyta</taxon>
        <taxon>Tracheophyta</taxon>
        <taxon>Spermatophyta</taxon>
        <taxon>Magnoliopsida</taxon>
        <taxon>Liliopsida</taxon>
        <taxon>Poales</taxon>
        <taxon>Poaceae</taxon>
        <taxon>PACMAD clade</taxon>
        <taxon>Panicoideae</taxon>
        <taxon>Panicodae</taxon>
        <taxon>Paniceae</taxon>
        <taxon>Panicinae</taxon>
        <taxon>Panicum</taxon>
        <taxon>Panicum sect. Hiantes</taxon>
    </lineage>
</organism>
<keyword evidence="3" id="KW-1185">Reference proteome</keyword>
<gene>
    <name evidence="2" type="ORF">PVAP13_1NG211200</name>
</gene>
<evidence type="ECO:0000313" key="2">
    <source>
        <dbReference type="EMBL" id="KAG2650502.1"/>
    </source>
</evidence>
<name>A0A8T0WN47_PANVG</name>
<dbReference type="EMBL" id="CM029038">
    <property type="protein sequence ID" value="KAG2650502.1"/>
    <property type="molecule type" value="Genomic_DNA"/>
</dbReference>